<dbReference type="Proteomes" id="UP001596002">
    <property type="component" value="Unassembled WGS sequence"/>
</dbReference>
<dbReference type="PANTHER" id="PTHR36437">
    <property type="entry name" value="GLYOXALASE/BLEOMYCIN RESISTANCE PROTEIN/DIOXYGENASE"/>
    <property type="match status" value="1"/>
</dbReference>
<gene>
    <name evidence="2" type="ORF">ACFO8Q_08215</name>
</gene>
<reference evidence="3" key="1">
    <citation type="journal article" date="2019" name="Int. J. Syst. Evol. Microbiol.">
        <title>The Global Catalogue of Microorganisms (GCM) 10K type strain sequencing project: providing services to taxonomists for standard genome sequencing and annotation.</title>
        <authorList>
            <consortium name="The Broad Institute Genomics Platform"/>
            <consortium name="The Broad Institute Genome Sequencing Center for Infectious Disease"/>
            <person name="Wu L."/>
            <person name="Ma J."/>
        </authorList>
    </citation>
    <scope>NUCLEOTIDE SEQUENCE [LARGE SCALE GENOMIC DNA]</scope>
    <source>
        <strain evidence="3">WYCCWR 12678</strain>
    </source>
</reference>
<proteinExistence type="predicted"/>
<dbReference type="Pfam" id="PF00903">
    <property type="entry name" value="Glyoxalase"/>
    <property type="match status" value="1"/>
</dbReference>
<comment type="caution">
    <text evidence="2">The sequence shown here is derived from an EMBL/GenBank/DDBJ whole genome shotgun (WGS) entry which is preliminary data.</text>
</comment>
<keyword evidence="3" id="KW-1185">Reference proteome</keyword>
<dbReference type="SUPFAM" id="SSF54593">
    <property type="entry name" value="Glyoxalase/Bleomycin resistance protein/Dihydroxybiphenyl dioxygenase"/>
    <property type="match status" value="1"/>
</dbReference>
<dbReference type="PANTHER" id="PTHR36437:SF2">
    <property type="entry name" value="GLYOXALASE_BLEOMYCIN RESISTANCE PROTEIN_DIOXYGENASE"/>
    <property type="match status" value="1"/>
</dbReference>
<accession>A0ABV9PZG9</accession>
<evidence type="ECO:0000259" key="1">
    <source>
        <dbReference type="PROSITE" id="PS51819"/>
    </source>
</evidence>
<dbReference type="InterPro" id="IPR029068">
    <property type="entry name" value="Glyas_Bleomycin-R_OHBP_Dase"/>
</dbReference>
<dbReference type="EMBL" id="JBHSHC010000053">
    <property type="protein sequence ID" value="MFC4767346.1"/>
    <property type="molecule type" value="Genomic_DNA"/>
</dbReference>
<name>A0ABV9PZG9_9BACL</name>
<feature type="domain" description="VOC" evidence="1">
    <location>
        <begin position="6"/>
        <end position="122"/>
    </location>
</feature>
<dbReference type="InterPro" id="IPR037523">
    <property type="entry name" value="VOC_core"/>
</dbReference>
<evidence type="ECO:0000313" key="3">
    <source>
        <dbReference type="Proteomes" id="UP001596002"/>
    </source>
</evidence>
<dbReference type="PROSITE" id="PS51819">
    <property type="entry name" value="VOC"/>
    <property type="match status" value="1"/>
</dbReference>
<dbReference type="Gene3D" id="3.10.180.10">
    <property type="entry name" value="2,3-Dihydroxybiphenyl 1,2-Dioxygenase, domain 1"/>
    <property type="match status" value="1"/>
</dbReference>
<protein>
    <submittedName>
        <fullName evidence="2">VOC family protein</fullName>
    </submittedName>
</protein>
<dbReference type="InterPro" id="IPR004360">
    <property type="entry name" value="Glyas_Fos-R_dOase_dom"/>
</dbReference>
<organism evidence="2 3">
    <name type="scientific">Effusibacillus consociatus</name>
    <dbReference type="NCBI Taxonomy" id="1117041"/>
    <lineage>
        <taxon>Bacteria</taxon>
        <taxon>Bacillati</taxon>
        <taxon>Bacillota</taxon>
        <taxon>Bacilli</taxon>
        <taxon>Bacillales</taxon>
        <taxon>Alicyclobacillaceae</taxon>
        <taxon>Effusibacillus</taxon>
    </lineage>
</organism>
<evidence type="ECO:0000313" key="2">
    <source>
        <dbReference type="EMBL" id="MFC4767346.1"/>
    </source>
</evidence>
<dbReference type="RefSeq" id="WP_380025271.1">
    <property type="nucleotide sequence ID" value="NZ_JBHSHC010000053.1"/>
</dbReference>
<sequence>MALFSRIDTVILRVKNIKKARQWYQEVLELNPTYAGDSDHRIVVFRVGEETPLTIYELHSDEVRPAKRFSTTYPILFVEDIEATHAKLKSRGVEVEELQDDGSVKFFGFYDPDGNRLEACHWE</sequence>